<evidence type="ECO:0000313" key="10">
    <source>
        <dbReference type="Proteomes" id="UP000186720"/>
    </source>
</evidence>
<dbReference type="InterPro" id="IPR003661">
    <property type="entry name" value="HisK_dim/P_dom"/>
</dbReference>
<evidence type="ECO:0000313" key="9">
    <source>
        <dbReference type="EMBL" id="OKS89618.1"/>
    </source>
</evidence>
<feature type="transmembrane region" description="Helical" evidence="7">
    <location>
        <begin position="12"/>
        <end position="34"/>
    </location>
</feature>
<name>A0A1Q6A6H1_9SPHI</name>
<keyword evidence="7" id="KW-1133">Transmembrane helix</keyword>
<dbReference type="GO" id="GO:0000155">
    <property type="term" value="F:phosphorelay sensor kinase activity"/>
    <property type="evidence" value="ECO:0007669"/>
    <property type="project" value="InterPro"/>
</dbReference>
<sequence>MKPQQQGYQKNFSLIIAFFVLISVTLVVALIIVYNLTQRYVENEFASKKIDVLEQTLKPYNDLYLNKVYEITSYQGFLDSASAGKYSATVFKDYPFVKRTVFYDVRIGNELVEPGSKKYRLGISVKSIYEYTLNKQKRLTGTRMPDVEDINFRQMAAKFSYYIANADTSRAPNPDEIYKTFYDIKPDKVSYLNIPRRQEIKAYRNLQQTGQTSSFYKQNMMTFYLDPYALHVANPHPELYQQISIKPVVYDPLDNNDNKQQYVTELAFPGAFSDYKLYFMASTNYLQGEINRRFMPTGAIVFLIYFVLVFIGWLIYRNLSTNLKIFKLQYDFINNFTHEFKTPVSVIKIAGSNLRSEAELTERQRKHYGRILDEEADRLNDLMNKLLSFTQIENRSINIKRKEVNIEEFVKGFIETFRIKYPDFKTDYKIEGVDKFYTDPVLLGSIFQNLIENAYKYSHPQHKELFISVIHEKRDIVFTFIDKGIGIPKSEIKNIFKKFYRIENKYNQNGSVGLGLAFCKELVNFMNGDITVKSELNQGSEFTVTLPYEI</sequence>
<proteinExistence type="predicted"/>
<organism evidence="9 10">
    <name type="scientific">Mucilaginibacter polytrichastri</name>
    <dbReference type="NCBI Taxonomy" id="1302689"/>
    <lineage>
        <taxon>Bacteria</taxon>
        <taxon>Pseudomonadati</taxon>
        <taxon>Bacteroidota</taxon>
        <taxon>Sphingobacteriia</taxon>
        <taxon>Sphingobacteriales</taxon>
        <taxon>Sphingobacteriaceae</taxon>
        <taxon>Mucilaginibacter</taxon>
    </lineage>
</organism>
<keyword evidence="4" id="KW-0808">Transferase</keyword>
<dbReference type="SUPFAM" id="SSF55874">
    <property type="entry name" value="ATPase domain of HSP90 chaperone/DNA topoisomerase II/histidine kinase"/>
    <property type="match status" value="1"/>
</dbReference>
<dbReference type="InterPro" id="IPR003594">
    <property type="entry name" value="HATPase_dom"/>
</dbReference>
<dbReference type="CDD" id="cd00082">
    <property type="entry name" value="HisKA"/>
    <property type="match status" value="1"/>
</dbReference>
<dbReference type="RefSeq" id="WP_074492805.1">
    <property type="nucleotide sequence ID" value="NZ_FPAM01000022.1"/>
</dbReference>
<dbReference type="Pfam" id="PF02518">
    <property type="entry name" value="HATPase_c"/>
    <property type="match status" value="1"/>
</dbReference>
<dbReference type="AlphaFoldDB" id="A0A1Q6A6H1"/>
<evidence type="ECO:0000256" key="7">
    <source>
        <dbReference type="SAM" id="Phobius"/>
    </source>
</evidence>
<dbReference type="Pfam" id="PF00512">
    <property type="entry name" value="HisKA"/>
    <property type="match status" value="1"/>
</dbReference>
<dbReference type="FunFam" id="3.30.565.10:FF:000006">
    <property type="entry name" value="Sensor histidine kinase WalK"/>
    <property type="match status" value="1"/>
</dbReference>
<gene>
    <name evidence="9" type="ORF">RG47T_5102</name>
</gene>
<dbReference type="SUPFAM" id="SSF47384">
    <property type="entry name" value="Homodimeric domain of signal transducing histidine kinase"/>
    <property type="match status" value="1"/>
</dbReference>
<accession>A0A1Q6A6H1</accession>
<dbReference type="InterPro" id="IPR036097">
    <property type="entry name" value="HisK_dim/P_sf"/>
</dbReference>
<reference evidence="9 10" key="1">
    <citation type="submission" date="2016-11" db="EMBL/GenBank/DDBJ databases">
        <title>Whole Genome Sequencing of Mucilaginibacter polytrichastri RG4-7(T) isolated from the moss sample.</title>
        <authorList>
            <person name="Li Y."/>
        </authorList>
    </citation>
    <scope>NUCLEOTIDE SEQUENCE [LARGE SCALE GENOMIC DNA]</scope>
    <source>
        <strain evidence="9 10">RG4-7</strain>
    </source>
</reference>
<dbReference type="CDD" id="cd00075">
    <property type="entry name" value="HATPase"/>
    <property type="match status" value="1"/>
</dbReference>
<feature type="transmembrane region" description="Helical" evidence="7">
    <location>
        <begin position="294"/>
        <end position="316"/>
    </location>
</feature>
<keyword evidence="7" id="KW-0472">Membrane</keyword>
<feature type="domain" description="Histidine kinase" evidence="8">
    <location>
        <begin position="335"/>
        <end position="550"/>
    </location>
</feature>
<keyword evidence="7" id="KW-0812">Transmembrane</keyword>
<comment type="caution">
    <text evidence="9">The sequence shown here is derived from an EMBL/GenBank/DDBJ whole genome shotgun (WGS) entry which is preliminary data.</text>
</comment>
<evidence type="ECO:0000259" key="8">
    <source>
        <dbReference type="PROSITE" id="PS50109"/>
    </source>
</evidence>
<evidence type="ECO:0000256" key="6">
    <source>
        <dbReference type="ARBA" id="ARBA00023012"/>
    </source>
</evidence>
<evidence type="ECO:0000256" key="2">
    <source>
        <dbReference type="ARBA" id="ARBA00012438"/>
    </source>
</evidence>
<dbReference type="PANTHER" id="PTHR43711:SF1">
    <property type="entry name" value="HISTIDINE KINASE 1"/>
    <property type="match status" value="1"/>
</dbReference>
<evidence type="ECO:0000256" key="5">
    <source>
        <dbReference type="ARBA" id="ARBA00022777"/>
    </source>
</evidence>
<dbReference type="Gene3D" id="1.10.287.130">
    <property type="match status" value="1"/>
</dbReference>
<dbReference type="EMBL" id="MPPL01000001">
    <property type="protein sequence ID" value="OKS89618.1"/>
    <property type="molecule type" value="Genomic_DNA"/>
</dbReference>
<protein>
    <recommendedName>
        <fullName evidence="2">histidine kinase</fullName>
        <ecNumber evidence="2">2.7.13.3</ecNumber>
    </recommendedName>
</protein>
<keyword evidence="6" id="KW-0902">Two-component regulatory system</keyword>
<dbReference type="SMART" id="SM00388">
    <property type="entry name" value="HisKA"/>
    <property type="match status" value="1"/>
</dbReference>
<keyword evidence="5" id="KW-0418">Kinase</keyword>
<evidence type="ECO:0000256" key="3">
    <source>
        <dbReference type="ARBA" id="ARBA00022553"/>
    </source>
</evidence>
<keyword evidence="10" id="KW-1185">Reference proteome</keyword>
<dbReference type="PRINTS" id="PR00344">
    <property type="entry name" value="BCTRLSENSOR"/>
</dbReference>
<dbReference type="InterPro" id="IPR036890">
    <property type="entry name" value="HATPase_C_sf"/>
</dbReference>
<keyword evidence="3" id="KW-0597">Phosphoprotein</keyword>
<dbReference type="InterPro" id="IPR004358">
    <property type="entry name" value="Sig_transdc_His_kin-like_C"/>
</dbReference>
<dbReference type="InterPro" id="IPR050736">
    <property type="entry name" value="Sensor_HK_Regulatory"/>
</dbReference>
<dbReference type="EC" id="2.7.13.3" evidence="2"/>
<evidence type="ECO:0000256" key="1">
    <source>
        <dbReference type="ARBA" id="ARBA00000085"/>
    </source>
</evidence>
<dbReference type="Gene3D" id="3.30.565.10">
    <property type="entry name" value="Histidine kinase-like ATPase, C-terminal domain"/>
    <property type="match status" value="1"/>
</dbReference>
<dbReference type="InterPro" id="IPR005467">
    <property type="entry name" value="His_kinase_dom"/>
</dbReference>
<dbReference type="SMART" id="SM00387">
    <property type="entry name" value="HATPase_c"/>
    <property type="match status" value="1"/>
</dbReference>
<dbReference type="PROSITE" id="PS50109">
    <property type="entry name" value="HIS_KIN"/>
    <property type="match status" value="1"/>
</dbReference>
<comment type="catalytic activity">
    <reaction evidence="1">
        <text>ATP + protein L-histidine = ADP + protein N-phospho-L-histidine.</text>
        <dbReference type="EC" id="2.7.13.3"/>
    </reaction>
</comment>
<dbReference type="PANTHER" id="PTHR43711">
    <property type="entry name" value="TWO-COMPONENT HISTIDINE KINASE"/>
    <property type="match status" value="1"/>
</dbReference>
<evidence type="ECO:0000256" key="4">
    <source>
        <dbReference type="ARBA" id="ARBA00022679"/>
    </source>
</evidence>
<dbReference type="STRING" id="1302689.RG47T_5102"/>
<dbReference type="Proteomes" id="UP000186720">
    <property type="component" value="Unassembled WGS sequence"/>
</dbReference>
<dbReference type="OrthoDB" id="921707at2"/>